<evidence type="ECO:0000256" key="6">
    <source>
        <dbReference type="ARBA" id="ARBA00020337"/>
    </source>
</evidence>
<comment type="similarity">
    <text evidence="4 7">Belongs to the glucosamine/galactosamine-6-phosphate isomerase family. 6-phosphogluconolactonase subfamily.</text>
</comment>
<reference evidence="9" key="1">
    <citation type="submission" date="2022-07" db="EMBL/GenBank/DDBJ databases">
        <title>Tahibacter sp., a new gammaproteobacterium isolated from the silt sample collected at pig farm.</title>
        <authorList>
            <person name="Chen H."/>
        </authorList>
    </citation>
    <scope>NUCLEOTIDE SEQUENCE</scope>
    <source>
        <strain evidence="9">P2K</strain>
    </source>
</reference>
<evidence type="ECO:0000313" key="10">
    <source>
        <dbReference type="Proteomes" id="UP001165498"/>
    </source>
</evidence>
<evidence type="ECO:0000259" key="8">
    <source>
        <dbReference type="Pfam" id="PF01182"/>
    </source>
</evidence>
<dbReference type="Pfam" id="PF01182">
    <property type="entry name" value="Glucosamine_iso"/>
    <property type="match status" value="1"/>
</dbReference>
<dbReference type="RefSeq" id="WP_255916540.1">
    <property type="nucleotide sequence ID" value="NZ_JANFQO010000028.1"/>
</dbReference>
<evidence type="ECO:0000256" key="2">
    <source>
        <dbReference type="ARBA" id="ARBA00002681"/>
    </source>
</evidence>
<proteinExistence type="inferred from homology"/>
<dbReference type="NCBIfam" id="TIGR01198">
    <property type="entry name" value="pgl"/>
    <property type="match status" value="1"/>
</dbReference>
<comment type="catalytic activity">
    <reaction evidence="1 7">
        <text>6-phospho-D-glucono-1,5-lactone + H2O = 6-phospho-D-gluconate + H(+)</text>
        <dbReference type="Rhea" id="RHEA:12556"/>
        <dbReference type="ChEBI" id="CHEBI:15377"/>
        <dbReference type="ChEBI" id="CHEBI:15378"/>
        <dbReference type="ChEBI" id="CHEBI:57955"/>
        <dbReference type="ChEBI" id="CHEBI:58759"/>
        <dbReference type="EC" id="3.1.1.31"/>
    </reaction>
</comment>
<accession>A0ABT1QYI4</accession>
<dbReference type="InterPro" id="IPR005900">
    <property type="entry name" value="6-phosphogluconolactonase_DevB"/>
</dbReference>
<keyword evidence="7 9" id="KW-0378">Hydrolase</keyword>
<dbReference type="Gene3D" id="3.40.50.1360">
    <property type="match status" value="1"/>
</dbReference>
<dbReference type="PANTHER" id="PTHR11054:SF0">
    <property type="entry name" value="6-PHOSPHOGLUCONOLACTONASE"/>
    <property type="match status" value="1"/>
</dbReference>
<dbReference type="CDD" id="cd01400">
    <property type="entry name" value="6PGL"/>
    <property type="match status" value="1"/>
</dbReference>
<comment type="caution">
    <text evidence="9">The sequence shown here is derived from an EMBL/GenBank/DDBJ whole genome shotgun (WGS) entry which is preliminary data.</text>
</comment>
<dbReference type="Proteomes" id="UP001165498">
    <property type="component" value="Unassembled WGS sequence"/>
</dbReference>
<organism evidence="9 10">
    <name type="scientific">Tahibacter harae</name>
    <dbReference type="NCBI Taxonomy" id="2963937"/>
    <lineage>
        <taxon>Bacteria</taxon>
        <taxon>Pseudomonadati</taxon>
        <taxon>Pseudomonadota</taxon>
        <taxon>Gammaproteobacteria</taxon>
        <taxon>Lysobacterales</taxon>
        <taxon>Rhodanobacteraceae</taxon>
        <taxon>Tahibacter</taxon>
    </lineage>
</organism>
<keyword evidence="10" id="KW-1185">Reference proteome</keyword>
<sequence>MKMHLDAPREPRPRRRDLHANLVEHAYADSATLARALAAAVACDLRDAILTRGLGLLAVSGGSTPRRFLAELGRQRLDWARVVVTLADERWVTPDDPRSNARLLRETLFSGAAAAARFEPLFEPAFDATAALPRIARRLEALPLPFDAVVLGMGNDGHTASLFPGGDTLEQALDPLGRARVLALHAPAAPEPRITLTLPTLLATTALYLHIEGAEKRNVLARALDAQTRNADMPIRAVINCAGEPLRMYWAP</sequence>
<dbReference type="InterPro" id="IPR006148">
    <property type="entry name" value="Glc/Gal-6P_isomerase"/>
</dbReference>
<dbReference type="SUPFAM" id="SSF100950">
    <property type="entry name" value="NagB/RpiA/CoA transferase-like"/>
    <property type="match status" value="1"/>
</dbReference>
<evidence type="ECO:0000256" key="7">
    <source>
        <dbReference type="RuleBase" id="RU365095"/>
    </source>
</evidence>
<evidence type="ECO:0000313" key="9">
    <source>
        <dbReference type="EMBL" id="MCQ4167354.1"/>
    </source>
</evidence>
<evidence type="ECO:0000256" key="1">
    <source>
        <dbReference type="ARBA" id="ARBA00000832"/>
    </source>
</evidence>
<dbReference type="PANTHER" id="PTHR11054">
    <property type="entry name" value="6-PHOSPHOGLUCONOLACTONASE"/>
    <property type="match status" value="1"/>
</dbReference>
<comment type="pathway">
    <text evidence="3 7">Carbohydrate degradation; pentose phosphate pathway; D-ribulose 5-phosphate from D-glucose 6-phosphate (oxidative stage): step 2/3.</text>
</comment>
<dbReference type="EMBL" id="JANFQO010000028">
    <property type="protein sequence ID" value="MCQ4167354.1"/>
    <property type="molecule type" value="Genomic_DNA"/>
</dbReference>
<feature type="domain" description="Glucosamine/galactosamine-6-phosphate isomerase" evidence="8">
    <location>
        <begin position="29"/>
        <end position="240"/>
    </location>
</feature>
<evidence type="ECO:0000256" key="5">
    <source>
        <dbReference type="ARBA" id="ARBA00013198"/>
    </source>
</evidence>
<evidence type="ECO:0000256" key="4">
    <source>
        <dbReference type="ARBA" id="ARBA00010662"/>
    </source>
</evidence>
<evidence type="ECO:0000256" key="3">
    <source>
        <dbReference type="ARBA" id="ARBA00004961"/>
    </source>
</evidence>
<dbReference type="InterPro" id="IPR039104">
    <property type="entry name" value="6PGL"/>
</dbReference>
<protein>
    <recommendedName>
        <fullName evidence="6 7">6-phosphogluconolactonase</fullName>
        <shortName evidence="7">6PGL</shortName>
        <ecNumber evidence="5 7">3.1.1.31</ecNumber>
    </recommendedName>
</protein>
<dbReference type="InterPro" id="IPR037171">
    <property type="entry name" value="NagB/RpiA_transferase-like"/>
</dbReference>
<dbReference type="EC" id="3.1.1.31" evidence="5 7"/>
<name>A0ABT1QYI4_9GAMM</name>
<gene>
    <name evidence="7 9" type="primary">pgl</name>
    <name evidence="9" type="ORF">NM961_21780</name>
</gene>
<dbReference type="GO" id="GO:0017057">
    <property type="term" value="F:6-phosphogluconolactonase activity"/>
    <property type="evidence" value="ECO:0007669"/>
    <property type="project" value="UniProtKB-EC"/>
</dbReference>
<comment type="function">
    <text evidence="2 7">Hydrolysis of 6-phosphogluconolactone to 6-phosphogluconate.</text>
</comment>